<protein>
    <submittedName>
        <fullName evidence="2">Uncharacterized protein</fullName>
    </submittedName>
</protein>
<accession>A0A6H5HKZ7</accession>
<keyword evidence="3" id="KW-1185">Reference proteome</keyword>
<dbReference type="AlphaFoldDB" id="A0A6H5HKZ7"/>
<feature type="non-terminal residue" evidence="2">
    <location>
        <position position="1"/>
    </location>
</feature>
<reference evidence="2 3" key="1">
    <citation type="submission" date="2020-02" db="EMBL/GenBank/DDBJ databases">
        <authorList>
            <person name="Ferguson B K."/>
        </authorList>
    </citation>
    <scope>NUCLEOTIDE SEQUENCE [LARGE SCALE GENOMIC DNA]</scope>
</reference>
<dbReference type="EMBL" id="CADCXU010032057">
    <property type="protein sequence ID" value="CAB0017900.1"/>
    <property type="molecule type" value="Genomic_DNA"/>
</dbReference>
<feature type="compositionally biased region" description="Polar residues" evidence="1">
    <location>
        <begin position="73"/>
        <end position="83"/>
    </location>
</feature>
<feature type="region of interest" description="Disordered" evidence="1">
    <location>
        <begin position="29"/>
        <end position="83"/>
    </location>
</feature>
<gene>
    <name evidence="2" type="ORF">NTEN_LOCUS21820</name>
</gene>
<evidence type="ECO:0000313" key="3">
    <source>
        <dbReference type="Proteomes" id="UP000479000"/>
    </source>
</evidence>
<name>A0A6H5HKZ7_9HEMI</name>
<organism evidence="2 3">
    <name type="scientific">Nesidiocoris tenuis</name>
    <dbReference type="NCBI Taxonomy" id="355587"/>
    <lineage>
        <taxon>Eukaryota</taxon>
        <taxon>Metazoa</taxon>
        <taxon>Ecdysozoa</taxon>
        <taxon>Arthropoda</taxon>
        <taxon>Hexapoda</taxon>
        <taxon>Insecta</taxon>
        <taxon>Pterygota</taxon>
        <taxon>Neoptera</taxon>
        <taxon>Paraneoptera</taxon>
        <taxon>Hemiptera</taxon>
        <taxon>Heteroptera</taxon>
        <taxon>Panheteroptera</taxon>
        <taxon>Cimicomorpha</taxon>
        <taxon>Miridae</taxon>
        <taxon>Dicyphina</taxon>
        <taxon>Nesidiocoris</taxon>
    </lineage>
</organism>
<sequence length="234" mass="26783">DSGTVIPGRTNKSARNCPILKCCAPLSTSDVEGPNCSDNDLLAGTPSGRRNDFTRKPRARPRGTTRVTAGEGTDTQNRKFNNRSRPQGLQLSLVLLTYLLIFPDVAFSHHRWTQSKDNNELGQQRKRFLRRIWTNFRLRAYLHSLKEFYQTGGQGSHHKITTASAGFFEIISEPGNISSTLIQVPVLWVRPFSENPPVKKYTSDYRWKPVPIRDPRDVCDRETGRKIPWPHHRY</sequence>
<proteinExistence type="predicted"/>
<evidence type="ECO:0000313" key="2">
    <source>
        <dbReference type="EMBL" id="CAB0017900.1"/>
    </source>
</evidence>
<evidence type="ECO:0000256" key="1">
    <source>
        <dbReference type="SAM" id="MobiDB-lite"/>
    </source>
</evidence>
<dbReference type="Proteomes" id="UP000479000">
    <property type="component" value="Unassembled WGS sequence"/>
</dbReference>